<dbReference type="GO" id="GO:0016020">
    <property type="term" value="C:membrane"/>
    <property type="evidence" value="ECO:0007669"/>
    <property type="project" value="UniProtKB-SubCell"/>
</dbReference>
<dbReference type="Gene3D" id="1.10.287.950">
    <property type="entry name" value="Methyl-accepting chemotaxis protein"/>
    <property type="match status" value="1"/>
</dbReference>
<dbReference type="InterPro" id="IPR004089">
    <property type="entry name" value="MCPsignal_dom"/>
</dbReference>
<dbReference type="SMART" id="SM01358">
    <property type="entry name" value="HBM"/>
    <property type="match status" value="1"/>
</dbReference>
<dbReference type="SMART" id="SM00283">
    <property type="entry name" value="MA"/>
    <property type="match status" value="1"/>
</dbReference>
<evidence type="ECO:0000256" key="4">
    <source>
        <dbReference type="ARBA" id="ARBA00022989"/>
    </source>
</evidence>
<evidence type="ECO:0000256" key="2">
    <source>
        <dbReference type="ARBA" id="ARBA00022500"/>
    </source>
</evidence>
<dbReference type="Gene3D" id="6.10.340.10">
    <property type="match status" value="1"/>
</dbReference>
<dbReference type="PANTHER" id="PTHR32089">
    <property type="entry name" value="METHYL-ACCEPTING CHEMOTAXIS PROTEIN MCPB"/>
    <property type="match status" value="1"/>
</dbReference>
<dbReference type="PANTHER" id="PTHR32089:SF120">
    <property type="entry name" value="METHYL-ACCEPTING CHEMOTAXIS PROTEIN TLPQ"/>
    <property type="match status" value="1"/>
</dbReference>
<accession>A0A061JWR3</accession>
<keyword evidence="2" id="KW-0145">Chemotaxis</keyword>
<dbReference type="CDD" id="cd06225">
    <property type="entry name" value="HAMP"/>
    <property type="match status" value="1"/>
</dbReference>
<comment type="subcellular location">
    <subcellularLocation>
        <location evidence="1">Membrane</location>
        <topology evidence="1">Multi-pass membrane protein</topology>
    </subcellularLocation>
</comment>
<protein>
    <submittedName>
        <fullName evidence="13">Chemotaxis protein</fullName>
    </submittedName>
</protein>
<sequence length="640" mass="68661">MSPLSSLLANLSVGRKLALGFGLTLLLTLAVMLIGQRGLLDLASGSDTLGALNELDRAALGTRLVELRLILEGDSAHAEQLQQDIAALHEAIARLTGSIGADMAVLEEDLQRYQAAVEALLAAAQAHRKAEDTLIHHADASTLSLGSLQRQALSALEFSDDIPAGLADVRGLAELVDQLLLTRQHVETLRVRPDQAAADAASKALGRTFDLLSRLRKTLGPSLASQLFLVDGMLQSYRDALAELQTSLANSQRARAELQRSADDFGQHAQALAERHKRHLTDAQRRSQIQLLIGAALALLLGSATAWLIARQVTIPLRRTLTFAGGIANGDLGQSLQVDRRDELGQLQRAMLDMQHSLRQLIGGIGQDVLRLGEAASGLSAVSSRNREDIDQQKQETDQVATAIEQMAATVQEVARYAVDTAQASQQAGQQAQEGDELVAQMISRMERTARQVAGSADAMARLEDDSQAIGSVLLVIRNVAEQTNLLALNAAIEAARAGDAGRGFAVVADEVRGLAQRTRQSTEEIQQLIEALQHGTQQAMDSMQQSRELSDATVGLSRRAGSLLTDISQRIAAIDTMNQQIAAATEQQSSVAEEISRSIVSVRDVAERSAAAGERNACASQELVRLGENLQQRVGRFRL</sequence>
<dbReference type="Pfam" id="PF16591">
    <property type="entry name" value="HBM"/>
    <property type="match status" value="1"/>
</dbReference>
<evidence type="ECO:0000256" key="5">
    <source>
        <dbReference type="ARBA" id="ARBA00023136"/>
    </source>
</evidence>
<dbReference type="EMBL" id="AMCZ02000001">
    <property type="protein sequence ID" value="EWC43269.1"/>
    <property type="molecule type" value="Genomic_DNA"/>
</dbReference>
<dbReference type="Gene3D" id="1.20.1440.210">
    <property type="match status" value="1"/>
</dbReference>
<feature type="domain" description="HAMP" evidence="12">
    <location>
        <begin position="311"/>
        <end position="363"/>
    </location>
</feature>
<dbReference type="RefSeq" id="WP_003297266.1">
    <property type="nucleotide sequence ID" value="NZ_KK020676.1"/>
</dbReference>
<dbReference type="SUPFAM" id="SSF58104">
    <property type="entry name" value="Methyl-accepting chemotaxis protein (MCP) signaling domain"/>
    <property type="match status" value="1"/>
</dbReference>
<reference evidence="13 14" key="1">
    <citation type="journal article" date="2013" name="Genome Announc.">
        <title>Draft Genome of the Nitrogen-Fixing Bacterium Pseudomonas stutzeri Strain KOS6 Isolated from Industrial Hydrocarbon Sludge.</title>
        <authorList>
            <person name="Grigoryeva T.V."/>
            <person name="Laikov A.V."/>
            <person name="Naumova R.P."/>
            <person name="Manolov A.I."/>
            <person name="Larin A.K."/>
            <person name="Karpova I.Y."/>
            <person name="Semashko T.A."/>
            <person name="Alexeev D.G."/>
            <person name="Kostryukova E.S."/>
            <person name="Muller R."/>
            <person name="Govorun V.M."/>
        </authorList>
    </citation>
    <scope>NUCLEOTIDE SEQUENCE [LARGE SCALE GENOMIC DNA]</scope>
    <source>
        <strain evidence="13 14">KOS6</strain>
    </source>
</reference>
<comment type="caution">
    <text evidence="13">The sequence shown here is derived from an EMBL/GenBank/DDBJ whole genome shotgun (WGS) entry which is preliminary data.</text>
</comment>
<proteinExistence type="inferred from homology"/>
<dbReference type="Pfam" id="PF00015">
    <property type="entry name" value="MCPsignal"/>
    <property type="match status" value="1"/>
</dbReference>
<keyword evidence="6 8" id="KW-0807">Transducer</keyword>
<evidence type="ECO:0000256" key="7">
    <source>
        <dbReference type="ARBA" id="ARBA00029447"/>
    </source>
</evidence>
<keyword evidence="4 10" id="KW-1133">Transmembrane helix</keyword>
<dbReference type="SMART" id="SM00304">
    <property type="entry name" value="HAMP"/>
    <property type="match status" value="2"/>
</dbReference>
<keyword evidence="9" id="KW-0175">Coiled coil</keyword>
<keyword evidence="3 10" id="KW-0812">Transmembrane</keyword>
<feature type="domain" description="Methyl-accepting transducer" evidence="11">
    <location>
        <begin position="368"/>
        <end position="604"/>
    </location>
</feature>
<dbReference type="PROSITE" id="PS50885">
    <property type="entry name" value="HAMP"/>
    <property type="match status" value="1"/>
</dbReference>
<gene>
    <name evidence="13" type="ORF">B597_001330</name>
</gene>
<dbReference type="eggNOG" id="COG0840">
    <property type="taxonomic scope" value="Bacteria"/>
</dbReference>
<name>A0A061JWR3_STUST</name>
<dbReference type="GO" id="GO:0007165">
    <property type="term" value="P:signal transduction"/>
    <property type="evidence" value="ECO:0007669"/>
    <property type="project" value="UniProtKB-KW"/>
</dbReference>
<evidence type="ECO:0000256" key="3">
    <source>
        <dbReference type="ARBA" id="ARBA00022692"/>
    </source>
</evidence>
<feature type="transmembrane region" description="Helical" evidence="10">
    <location>
        <begin position="17"/>
        <end position="35"/>
    </location>
</feature>
<keyword evidence="5 10" id="KW-0472">Membrane</keyword>
<evidence type="ECO:0000256" key="9">
    <source>
        <dbReference type="SAM" id="Coils"/>
    </source>
</evidence>
<evidence type="ECO:0000256" key="6">
    <source>
        <dbReference type="ARBA" id="ARBA00023224"/>
    </source>
</evidence>
<evidence type="ECO:0000259" key="12">
    <source>
        <dbReference type="PROSITE" id="PS50885"/>
    </source>
</evidence>
<feature type="coiled-coil region" evidence="9">
    <location>
        <begin position="78"/>
        <end position="130"/>
    </location>
</feature>
<dbReference type="OrthoDB" id="6434013at2"/>
<evidence type="ECO:0000313" key="14">
    <source>
        <dbReference type="Proteomes" id="UP000026923"/>
    </source>
</evidence>
<dbReference type="PROSITE" id="PS50111">
    <property type="entry name" value="CHEMOTAXIS_TRANSDUC_2"/>
    <property type="match status" value="1"/>
</dbReference>
<dbReference type="Proteomes" id="UP000026923">
    <property type="component" value="Unassembled WGS sequence"/>
</dbReference>
<dbReference type="CDD" id="cd11386">
    <property type="entry name" value="MCP_signal"/>
    <property type="match status" value="1"/>
</dbReference>
<evidence type="ECO:0000256" key="8">
    <source>
        <dbReference type="PROSITE-ProRule" id="PRU00284"/>
    </source>
</evidence>
<dbReference type="FunFam" id="1.10.287.950:FF:000001">
    <property type="entry name" value="Methyl-accepting chemotaxis sensory transducer"/>
    <property type="match status" value="1"/>
</dbReference>
<dbReference type="InterPro" id="IPR032255">
    <property type="entry name" value="HBM"/>
</dbReference>
<dbReference type="InterPro" id="IPR003660">
    <property type="entry name" value="HAMP_dom"/>
</dbReference>
<evidence type="ECO:0000259" key="11">
    <source>
        <dbReference type="PROSITE" id="PS50111"/>
    </source>
</evidence>
<evidence type="ECO:0000256" key="10">
    <source>
        <dbReference type="SAM" id="Phobius"/>
    </source>
</evidence>
<evidence type="ECO:0000313" key="13">
    <source>
        <dbReference type="EMBL" id="EWC43269.1"/>
    </source>
</evidence>
<dbReference type="HOGENOM" id="CLU_000445_107_27_6"/>
<feature type="coiled-coil region" evidence="9">
    <location>
        <begin position="234"/>
        <end position="261"/>
    </location>
</feature>
<organism evidence="13 14">
    <name type="scientific">Stutzerimonas stutzeri KOS6</name>
    <dbReference type="NCBI Taxonomy" id="1218352"/>
    <lineage>
        <taxon>Bacteria</taxon>
        <taxon>Pseudomonadati</taxon>
        <taxon>Pseudomonadota</taxon>
        <taxon>Gammaproteobacteria</taxon>
        <taxon>Pseudomonadales</taxon>
        <taxon>Pseudomonadaceae</taxon>
        <taxon>Stutzerimonas</taxon>
    </lineage>
</organism>
<comment type="similarity">
    <text evidence="7">Belongs to the methyl-accepting chemotaxis (MCP) protein family.</text>
</comment>
<dbReference type="AlphaFoldDB" id="A0A061JWR3"/>
<evidence type="ECO:0000256" key="1">
    <source>
        <dbReference type="ARBA" id="ARBA00004141"/>
    </source>
</evidence>
<dbReference type="GO" id="GO:0006935">
    <property type="term" value="P:chemotaxis"/>
    <property type="evidence" value="ECO:0007669"/>
    <property type="project" value="UniProtKB-KW"/>
</dbReference>
<dbReference type="Pfam" id="PF00672">
    <property type="entry name" value="HAMP"/>
    <property type="match status" value="1"/>
</dbReference>